<gene>
    <name evidence="2" type="ORF">B0H67DRAFT_495259</name>
</gene>
<dbReference type="InterPro" id="IPR039510">
    <property type="entry name" value="Vint_dom"/>
</dbReference>
<sequence length="734" mass="79520">MASLSINSTISPGPTVEIHPDLSTDGLLVRVMPPRQPVGSGLKHVPCDIVLVIDVSGSMESEAPVPTNPGEQTEHNGLTVLDLTKHAARTILETLDEDDRLGIVTFAGEAEVVQKLIPMTAANKKLAKRNIDKMYSKDITNLWHGIKEGIKLFETDGKGSLGKVPAIMVLTDGMPNHMCPPQGYVPMLRGMERLPATIHTFGFGYSLRSGLLKSIAEIGGGNYSFIPDAGMIGTVFIHAVANLQSTYANNAVLRLTYPEYLELEETTGQSVDKIEPSILDEEGPDATKQLTIQLSNIQYGQSRDIYLRHANINTIRKAAEAGFETELSSEPPAVSAFLDYQRLTNTVERATATQTLLIPSPTIEPSVMAYHDSRSRIIAFLSTLYPLRPDEEHQALPNLPSDMASQLQALIAALPITHPDLPFDTACQSLLHDLIGASPVPEARPTGQIALALSTPEFYNRWGVHYLPSLAGAHTRQACNSFKDPGPLQYGINSPLFRACRDLLDAAFDALPAPKPSRNTGYTGTISMSSYNRSSNPCFAGCVSVALAGEEGMVRVGRLRAGMQVLTPKGARRVVAVLRTPVKREKMCLMGEGLLVTPWHPVKIEGQGGWVFPKDVAKREVRYTGSIYSVLLQRDGDTDAHAIMVGGVWGVTLGHGLTGQETGDVRAHQFLGSYDRVIKSLASLHRSRSGLVLGGGVQRNKRTGMVDGFRKASSVQVRDVARKVTVQIKGIVHA</sequence>
<dbReference type="SMART" id="SM00327">
    <property type="entry name" value="VWA"/>
    <property type="match status" value="1"/>
</dbReference>
<dbReference type="PANTHER" id="PTHR10579:SF156">
    <property type="entry name" value="VWFA DOMAIN-CONTAINING PROTEIN"/>
    <property type="match status" value="1"/>
</dbReference>
<dbReference type="InterPro" id="IPR036465">
    <property type="entry name" value="vWFA_dom_sf"/>
</dbReference>
<dbReference type="InterPro" id="IPR002035">
    <property type="entry name" value="VWF_A"/>
</dbReference>
<feature type="domain" description="VWFA" evidence="1">
    <location>
        <begin position="48"/>
        <end position="240"/>
    </location>
</feature>
<dbReference type="InterPro" id="IPR032838">
    <property type="entry name" value="Vwaint_dom"/>
</dbReference>
<evidence type="ECO:0000259" key="1">
    <source>
        <dbReference type="PROSITE" id="PS50234"/>
    </source>
</evidence>
<protein>
    <submittedName>
        <fullName evidence="2">Hint-domain-containing protein</fullName>
    </submittedName>
</protein>
<evidence type="ECO:0000313" key="3">
    <source>
        <dbReference type="Proteomes" id="UP001172102"/>
    </source>
</evidence>
<dbReference type="PROSITE" id="PS50234">
    <property type="entry name" value="VWFA"/>
    <property type="match status" value="1"/>
</dbReference>
<reference evidence="2" key="1">
    <citation type="submission" date="2023-06" db="EMBL/GenBank/DDBJ databases">
        <title>Genome-scale phylogeny and comparative genomics of the fungal order Sordariales.</title>
        <authorList>
            <consortium name="Lawrence Berkeley National Laboratory"/>
            <person name="Hensen N."/>
            <person name="Bonometti L."/>
            <person name="Westerberg I."/>
            <person name="Brannstrom I.O."/>
            <person name="Guillou S."/>
            <person name="Cros-Aarteil S."/>
            <person name="Calhoun S."/>
            <person name="Haridas S."/>
            <person name="Kuo A."/>
            <person name="Mondo S."/>
            <person name="Pangilinan J."/>
            <person name="Riley R."/>
            <person name="Labutti K."/>
            <person name="Andreopoulos B."/>
            <person name="Lipzen A."/>
            <person name="Chen C."/>
            <person name="Yanf M."/>
            <person name="Daum C."/>
            <person name="Ng V."/>
            <person name="Clum A."/>
            <person name="Steindorff A."/>
            <person name="Ohm R."/>
            <person name="Martin F."/>
            <person name="Silar P."/>
            <person name="Natvig D."/>
            <person name="Lalanne C."/>
            <person name="Gautier V."/>
            <person name="Ament-Velasquez S.L."/>
            <person name="Kruys A."/>
            <person name="Hutchinson M.I."/>
            <person name="Powell A.J."/>
            <person name="Barry K."/>
            <person name="Miller A.N."/>
            <person name="Grigoriev I.V."/>
            <person name="Debuchy R."/>
            <person name="Gladieux P."/>
            <person name="Thoren M.H."/>
            <person name="Johannesson H."/>
        </authorList>
    </citation>
    <scope>NUCLEOTIDE SEQUENCE</scope>
    <source>
        <strain evidence="2">SMH4607-1</strain>
    </source>
</reference>
<comment type="caution">
    <text evidence="2">The sequence shown here is derived from an EMBL/GenBank/DDBJ whole genome shotgun (WGS) entry which is preliminary data.</text>
</comment>
<evidence type="ECO:0000313" key="2">
    <source>
        <dbReference type="EMBL" id="KAK0707673.1"/>
    </source>
</evidence>
<dbReference type="Gene3D" id="3.40.50.410">
    <property type="entry name" value="von Willebrand factor, type A domain"/>
    <property type="match status" value="1"/>
</dbReference>
<proteinExistence type="predicted"/>
<dbReference type="SUPFAM" id="SSF53300">
    <property type="entry name" value="vWA-like"/>
    <property type="match status" value="1"/>
</dbReference>
<name>A0AA40DPV7_9PEZI</name>
<dbReference type="InterPro" id="IPR051266">
    <property type="entry name" value="CLCR"/>
</dbReference>
<dbReference type="PANTHER" id="PTHR10579">
    <property type="entry name" value="CALCIUM-ACTIVATED CHLORIDE CHANNEL REGULATOR"/>
    <property type="match status" value="1"/>
</dbReference>
<dbReference type="EMBL" id="JAUKUA010000006">
    <property type="protein sequence ID" value="KAK0707673.1"/>
    <property type="molecule type" value="Genomic_DNA"/>
</dbReference>
<dbReference type="Proteomes" id="UP001172102">
    <property type="component" value="Unassembled WGS sequence"/>
</dbReference>
<dbReference type="Pfam" id="PF14624">
    <property type="entry name" value="Vwaint"/>
    <property type="match status" value="1"/>
</dbReference>
<organism evidence="2 3">
    <name type="scientific">Lasiosphaeris hirsuta</name>
    <dbReference type="NCBI Taxonomy" id="260670"/>
    <lineage>
        <taxon>Eukaryota</taxon>
        <taxon>Fungi</taxon>
        <taxon>Dikarya</taxon>
        <taxon>Ascomycota</taxon>
        <taxon>Pezizomycotina</taxon>
        <taxon>Sordariomycetes</taxon>
        <taxon>Sordariomycetidae</taxon>
        <taxon>Sordariales</taxon>
        <taxon>Lasiosphaeriaceae</taxon>
        <taxon>Lasiosphaeris</taxon>
    </lineage>
</organism>
<accession>A0AA40DPV7</accession>
<dbReference type="Pfam" id="PF14623">
    <property type="entry name" value="Vint"/>
    <property type="match status" value="1"/>
</dbReference>
<dbReference type="Pfam" id="PF00092">
    <property type="entry name" value="VWA"/>
    <property type="match status" value="1"/>
</dbReference>
<dbReference type="AlphaFoldDB" id="A0AA40DPV7"/>
<keyword evidence="3" id="KW-1185">Reference proteome</keyword>